<accession>A0AAD7WDE9</accession>
<protein>
    <submittedName>
        <fullName evidence="2">Uncharacterized protein</fullName>
    </submittedName>
</protein>
<proteinExistence type="predicted"/>
<feature type="region of interest" description="Disordered" evidence="1">
    <location>
        <begin position="1"/>
        <end position="36"/>
    </location>
</feature>
<gene>
    <name evidence="2" type="ORF">AAFF_G00073830</name>
</gene>
<evidence type="ECO:0000313" key="3">
    <source>
        <dbReference type="Proteomes" id="UP001221898"/>
    </source>
</evidence>
<name>A0AAD7WDE9_9TELE</name>
<comment type="caution">
    <text evidence="2">The sequence shown here is derived from an EMBL/GenBank/DDBJ whole genome shotgun (WGS) entry which is preliminary data.</text>
</comment>
<organism evidence="2 3">
    <name type="scientific">Aldrovandia affinis</name>
    <dbReference type="NCBI Taxonomy" id="143900"/>
    <lineage>
        <taxon>Eukaryota</taxon>
        <taxon>Metazoa</taxon>
        <taxon>Chordata</taxon>
        <taxon>Craniata</taxon>
        <taxon>Vertebrata</taxon>
        <taxon>Euteleostomi</taxon>
        <taxon>Actinopterygii</taxon>
        <taxon>Neopterygii</taxon>
        <taxon>Teleostei</taxon>
        <taxon>Notacanthiformes</taxon>
        <taxon>Halosauridae</taxon>
        <taxon>Aldrovandia</taxon>
    </lineage>
</organism>
<reference evidence="2" key="1">
    <citation type="journal article" date="2023" name="Science">
        <title>Genome structures resolve the early diversification of teleost fishes.</title>
        <authorList>
            <person name="Parey E."/>
            <person name="Louis A."/>
            <person name="Montfort J."/>
            <person name="Bouchez O."/>
            <person name="Roques C."/>
            <person name="Iampietro C."/>
            <person name="Lluch J."/>
            <person name="Castinel A."/>
            <person name="Donnadieu C."/>
            <person name="Desvignes T."/>
            <person name="Floi Bucao C."/>
            <person name="Jouanno E."/>
            <person name="Wen M."/>
            <person name="Mejri S."/>
            <person name="Dirks R."/>
            <person name="Jansen H."/>
            <person name="Henkel C."/>
            <person name="Chen W.J."/>
            <person name="Zahm M."/>
            <person name="Cabau C."/>
            <person name="Klopp C."/>
            <person name="Thompson A.W."/>
            <person name="Robinson-Rechavi M."/>
            <person name="Braasch I."/>
            <person name="Lecointre G."/>
            <person name="Bobe J."/>
            <person name="Postlethwait J.H."/>
            <person name="Berthelot C."/>
            <person name="Roest Crollius H."/>
            <person name="Guiguen Y."/>
        </authorList>
    </citation>
    <scope>NUCLEOTIDE SEQUENCE</scope>
    <source>
        <strain evidence="2">NC1722</strain>
    </source>
</reference>
<evidence type="ECO:0000256" key="1">
    <source>
        <dbReference type="SAM" id="MobiDB-lite"/>
    </source>
</evidence>
<dbReference type="AlphaFoldDB" id="A0AAD7WDE9"/>
<evidence type="ECO:0000313" key="2">
    <source>
        <dbReference type="EMBL" id="KAJ8392505.1"/>
    </source>
</evidence>
<dbReference type="Proteomes" id="UP001221898">
    <property type="component" value="Unassembled WGS sequence"/>
</dbReference>
<keyword evidence="3" id="KW-1185">Reference proteome</keyword>
<dbReference type="EMBL" id="JAINUG010000145">
    <property type="protein sequence ID" value="KAJ8392505.1"/>
    <property type="molecule type" value="Genomic_DNA"/>
</dbReference>
<sequence>MGNATYAREGRSSPEHSQNSGSDPGRNAALGGIRGPAGRKASCSRCVPSVPALRQQGAQQARSLRCLWRCMDAVDFLQATAGAQTECAATWRPQAVSSSRSLQPVWRLGQGRLLQATFLNAPHGLKPPHSPQKRMSHPQLHIPPFGSLSGALSRAIVVRYGQSVPFSWACESGSSEATAGDRLSFGSVSPQSHWPTTSQRLLCFHGVLKEPWHPDSPEPDEPDRTCSSEGYRCLPSPLPPTGSHAVPASLIPAAANHLTAWANWLC</sequence>